<evidence type="ECO:0000313" key="4">
    <source>
        <dbReference type="EMBL" id="SFJ30209.1"/>
    </source>
</evidence>
<dbReference type="STRING" id="390807.SAMN04488095_2455"/>
<dbReference type="OrthoDB" id="7875081at2"/>
<feature type="chain" id="PRO_5011722058" description="LPXTG-motif cell wall anchor domain-containing protein" evidence="3">
    <location>
        <begin position="18"/>
        <end position="71"/>
    </location>
</feature>
<proteinExistence type="predicted"/>
<dbReference type="Proteomes" id="UP000199110">
    <property type="component" value="Unassembled WGS sequence"/>
</dbReference>
<keyword evidence="3" id="KW-0732">Signal</keyword>
<dbReference type="EMBL" id="FORA01000003">
    <property type="protein sequence ID" value="SFJ30209.1"/>
    <property type="molecule type" value="Genomic_DNA"/>
</dbReference>
<feature type="region of interest" description="Disordered" evidence="1">
    <location>
        <begin position="51"/>
        <end position="71"/>
    </location>
</feature>
<keyword evidence="5" id="KW-1185">Reference proteome</keyword>
<accession>A0A1I3Q9B5</accession>
<keyword evidence="2" id="KW-0472">Membrane</keyword>
<dbReference type="RefSeq" id="WP_092780968.1">
    <property type="nucleotide sequence ID" value="NZ_FORA01000003.1"/>
</dbReference>
<keyword evidence="2" id="KW-1133">Transmembrane helix</keyword>
<sequence>MRCLLLLPALISTPAMAHVGHLGQVAGHDHWTIGVGLGVIAGAAVIGALKGRRKKDAAPEADKTDEQEQSA</sequence>
<evidence type="ECO:0000256" key="3">
    <source>
        <dbReference type="SAM" id="SignalP"/>
    </source>
</evidence>
<evidence type="ECO:0000313" key="5">
    <source>
        <dbReference type="Proteomes" id="UP000199110"/>
    </source>
</evidence>
<reference evidence="4 5" key="1">
    <citation type="submission" date="2016-10" db="EMBL/GenBank/DDBJ databases">
        <authorList>
            <person name="de Groot N.N."/>
        </authorList>
    </citation>
    <scope>NUCLEOTIDE SEQUENCE [LARGE SCALE GENOMIC DNA]</scope>
    <source>
        <strain evidence="4 5">DSM 19073</strain>
    </source>
</reference>
<dbReference type="Pfam" id="PF20506">
    <property type="entry name" value="DUF6732"/>
    <property type="match status" value="1"/>
</dbReference>
<evidence type="ECO:0000256" key="1">
    <source>
        <dbReference type="SAM" id="MobiDB-lite"/>
    </source>
</evidence>
<evidence type="ECO:0000256" key="2">
    <source>
        <dbReference type="SAM" id="Phobius"/>
    </source>
</evidence>
<gene>
    <name evidence="4" type="ORF">SAMN04488095_2455</name>
</gene>
<dbReference type="InterPro" id="IPR046619">
    <property type="entry name" value="DUF6732"/>
</dbReference>
<dbReference type="AlphaFoldDB" id="A0A1I3Q9B5"/>
<feature type="compositionally biased region" description="Basic and acidic residues" evidence="1">
    <location>
        <begin position="56"/>
        <end position="71"/>
    </location>
</feature>
<protein>
    <recommendedName>
        <fullName evidence="6">LPXTG-motif cell wall anchor domain-containing protein</fullName>
    </recommendedName>
</protein>
<feature type="signal peptide" evidence="3">
    <location>
        <begin position="1"/>
        <end position="17"/>
    </location>
</feature>
<feature type="transmembrane region" description="Helical" evidence="2">
    <location>
        <begin position="33"/>
        <end position="49"/>
    </location>
</feature>
<name>A0A1I3Q9B5_9RHOB</name>
<keyword evidence="2" id="KW-0812">Transmembrane</keyword>
<evidence type="ECO:0008006" key="6">
    <source>
        <dbReference type="Google" id="ProtNLM"/>
    </source>
</evidence>
<organism evidence="4 5">
    <name type="scientific">Jannaschia pohangensis</name>
    <dbReference type="NCBI Taxonomy" id="390807"/>
    <lineage>
        <taxon>Bacteria</taxon>
        <taxon>Pseudomonadati</taxon>
        <taxon>Pseudomonadota</taxon>
        <taxon>Alphaproteobacteria</taxon>
        <taxon>Rhodobacterales</taxon>
        <taxon>Roseobacteraceae</taxon>
        <taxon>Jannaschia</taxon>
    </lineage>
</organism>